<dbReference type="Pfam" id="PF00498">
    <property type="entry name" value="FHA"/>
    <property type="match status" value="1"/>
</dbReference>
<feature type="domain" description="RING-type" evidence="10">
    <location>
        <begin position="287"/>
        <end position="325"/>
    </location>
</feature>
<dbReference type="InterPro" id="IPR001841">
    <property type="entry name" value="Znf_RING"/>
</dbReference>
<reference evidence="12" key="1">
    <citation type="submission" date="2011-05" db="EMBL/GenBank/DDBJ databases">
        <authorList>
            <person name="Richards S.R."/>
            <person name="Qu J."/>
            <person name="Jiang H."/>
            <person name="Jhangiani S.N."/>
            <person name="Agravi P."/>
            <person name="Goodspeed R."/>
            <person name="Gross S."/>
            <person name="Mandapat C."/>
            <person name="Jackson L."/>
            <person name="Mathew T."/>
            <person name="Pu L."/>
            <person name="Thornton R."/>
            <person name="Saada N."/>
            <person name="Wilczek-Boney K.B."/>
            <person name="Lee S."/>
            <person name="Kovar C."/>
            <person name="Wu Y."/>
            <person name="Scherer S.E."/>
            <person name="Worley K.C."/>
            <person name="Muzny D.M."/>
            <person name="Gibbs R."/>
        </authorList>
    </citation>
    <scope>NUCLEOTIDE SEQUENCE</scope>
    <source>
        <strain evidence="12">Brora</strain>
    </source>
</reference>
<keyword evidence="12" id="KW-1185">Reference proteome</keyword>
<dbReference type="PROSITE" id="PS50006">
    <property type="entry name" value="FHA_DOMAIN"/>
    <property type="match status" value="1"/>
</dbReference>
<sequence length="386" mass="44398">MNPELDDAFLIASETTAKCSDLQNKIIVLNKDTFTVGRSDDANFCILSPIVSRIHALFNRDKLMWTVMDNKSLNGVYVNGEKLEPHMSKSLFEGDVVCFGAKTPSEEFSFIFSNKHVTMSETPAKRRKVSSESTDEVEKEKERLENEVRRMQNELERKKEAELTLKMALQNKEKEFEDKMVEEKENSRKLLENKLKMQLEELEKNMVGQVDAHQSQLLMVDEMDNGMDVDKSELEEILKVKEEHLAILRSELKNMSDKQKRSEREINDTRKEVVSKLNSMFEMELECCICSEIIIKAVVLNCSHSFCAYCINEWKVKKCECPVCRSKITSQTPSRVLDSIIDLMVESWSPEQKTRRQIIIQSRTSDEIVLSSDSDSVSDSDSDSDS</sequence>
<evidence type="ECO:0000256" key="2">
    <source>
        <dbReference type="ARBA" id="ARBA00017908"/>
    </source>
</evidence>
<organism evidence="11 12">
    <name type="scientific">Strigamia maritima</name>
    <name type="common">European centipede</name>
    <name type="synonym">Geophilus maritimus</name>
    <dbReference type="NCBI Taxonomy" id="126957"/>
    <lineage>
        <taxon>Eukaryota</taxon>
        <taxon>Metazoa</taxon>
        <taxon>Ecdysozoa</taxon>
        <taxon>Arthropoda</taxon>
        <taxon>Myriapoda</taxon>
        <taxon>Chilopoda</taxon>
        <taxon>Pleurostigmophora</taxon>
        <taxon>Geophilomorpha</taxon>
        <taxon>Linotaeniidae</taxon>
        <taxon>Strigamia</taxon>
    </lineage>
</organism>
<feature type="region of interest" description="Disordered" evidence="8">
    <location>
        <begin position="122"/>
        <end position="141"/>
    </location>
</feature>
<dbReference type="PhylomeDB" id="T1JGQ3"/>
<dbReference type="SMART" id="SM00240">
    <property type="entry name" value="FHA"/>
    <property type="match status" value="1"/>
</dbReference>
<reference evidence="11" key="2">
    <citation type="submission" date="2015-02" db="UniProtKB">
        <authorList>
            <consortium name="EnsemblMetazoa"/>
        </authorList>
    </citation>
    <scope>IDENTIFICATION</scope>
</reference>
<evidence type="ECO:0000259" key="9">
    <source>
        <dbReference type="PROSITE" id="PS50006"/>
    </source>
</evidence>
<dbReference type="PROSITE" id="PS00518">
    <property type="entry name" value="ZF_RING_1"/>
    <property type="match status" value="1"/>
</dbReference>
<keyword evidence="7" id="KW-0175">Coiled coil</keyword>
<keyword evidence="4 6" id="KW-0863">Zinc-finger</keyword>
<dbReference type="AlphaFoldDB" id="T1JGQ3"/>
<dbReference type="Pfam" id="PF13920">
    <property type="entry name" value="zf-C3HC4_3"/>
    <property type="match status" value="1"/>
</dbReference>
<protein>
    <recommendedName>
        <fullName evidence="2">E3 ubiquitin-protein ligase CHFR</fullName>
    </recommendedName>
</protein>
<dbReference type="eggNOG" id="KOG3872">
    <property type="taxonomic scope" value="Eukaryota"/>
</dbReference>
<evidence type="ECO:0000313" key="11">
    <source>
        <dbReference type="EnsemblMetazoa" id="SMAR013027-PA"/>
    </source>
</evidence>
<dbReference type="InterPro" id="IPR050923">
    <property type="entry name" value="Cell_Proc_Reg/RNA_Proc"/>
</dbReference>
<dbReference type="EnsemblMetazoa" id="SMAR013027-RA">
    <property type="protein sequence ID" value="SMAR013027-PA"/>
    <property type="gene ID" value="SMAR013027"/>
</dbReference>
<name>T1JGQ3_STRMM</name>
<dbReference type="EMBL" id="JH432211">
    <property type="status" value="NOT_ANNOTATED_CDS"/>
    <property type="molecule type" value="Genomic_DNA"/>
</dbReference>
<evidence type="ECO:0000313" key="12">
    <source>
        <dbReference type="Proteomes" id="UP000014500"/>
    </source>
</evidence>
<evidence type="ECO:0000256" key="5">
    <source>
        <dbReference type="ARBA" id="ARBA00022833"/>
    </source>
</evidence>
<dbReference type="InterPro" id="IPR008984">
    <property type="entry name" value="SMAD_FHA_dom_sf"/>
</dbReference>
<dbReference type="STRING" id="126957.T1JGQ3"/>
<dbReference type="GO" id="GO:0008270">
    <property type="term" value="F:zinc ion binding"/>
    <property type="evidence" value="ECO:0007669"/>
    <property type="project" value="UniProtKB-KW"/>
</dbReference>
<keyword evidence="3" id="KW-0479">Metal-binding</keyword>
<dbReference type="SUPFAM" id="SSF57850">
    <property type="entry name" value="RING/U-box"/>
    <property type="match status" value="1"/>
</dbReference>
<dbReference type="SUPFAM" id="SSF49879">
    <property type="entry name" value="SMAD/FHA domain"/>
    <property type="match status" value="1"/>
</dbReference>
<dbReference type="PANTHER" id="PTHR23308">
    <property type="entry name" value="NUCLEAR INHIBITOR OF PROTEIN PHOSPHATASE-1"/>
    <property type="match status" value="1"/>
</dbReference>
<dbReference type="PROSITE" id="PS50089">
    <property type="entry name" value="ZF_RING_2"/>
    <property type="match status" value="1"/>
</dbReference>
<dbReference type="HOGENOM" id="CLU_023453_0_0_1"/>
<dbReference type="SMART" id="SM00184">
    <property type="entry name" value="RING"/>
    <property type="match status" value="1"/>
</dbReference>
<evidence type="ECO:0000256" key="7">
    <source>
        <dbReference type="SAM" id="Coils"/>
    </source>
</evidence>
<accession>T1JGQ3</accession>
<feature type="coiled-coil region" evidence="7">
    <location>
        <begin position="231"/>
        <end position="272"/>
    </location>
</feature>
<evidence type="ECO:0000256" key="1">
    <source>
        <dbReference type="ARBA" id="ARBA00005797"/>
    </source>
</evidence>
<dbReference type="Gene3D" id="3.30.40.10">
    <property type="entry name" value="Zinc/RING finger domain, C3HC4 (zinc finger)"/>
    <property type="match status" value="1"/>
</dbReference>
<dbReference type="Gene3D" id="2.60.200.20">
    <property type="match status" value="1"/>
</dbReference>
<dbReference type="Proteomes" id="UP000014500">
    <property type="component" value="Unassembled WGS sequence"/>
</dbReference>
<dbReference type="InterPro" id="IPR000253">
    <property type="entry name" value="FHA_dom"/>
</dbReference>
<keyword evidence="5" id="KW-0862">Zinc</keyword>
<evidence type="ECO:0000259" key="10">
    <source>
        <dbReference type="PROSITE" id="PS50089"/>
    </source>
</evidence>
<evidence type="ECO:0000256" key="8">
    <source>
        <dbReference type="SAM" id="MobiDB-lite"/>
    </source>
</evidence>
<dbReference type="InterPro" id="IPR013083">
    <property type="entry name" value="Znf_RING/FYVE/PHD"/>
</dbReference>
<evidence type="ECO:0000256" key="4">
    <source>
        <dbReference type="ARBA" id="ARBA00022771"/>
    </source>
</evidence>
<evidence type="ECO:0000256" key="6">
    <source>
        <dbReference type="PROSITE-ProRule" id="PRU00175"/>
    </source>
</evidence>
<evidence type="ECO:0000256" key="3">
    <source>
        <dbReference type="ARBA" id="ARBA00022723"/>
    </source>
</evidence>
<dbReference type="OMA" id="MENEMTC"/>
<proteinExistence type="inferred from homology"/>
<dbReference type="InterPro" id="IPR017907">
    <property type="entry name" value="Znf_RING_CS"/>
</dbReference>
<feature type="domain" description="FHA" evidence="9">
    <location>
        <begin position="34"/>
        <end position="83"/>
    </location>
</feature>
<dbReference type="CDD" id="cd00060">
    <property type="entry name" value="FHA"/>
    <property type="match status" value="1"/>
</dbReference>
<comment type="similarity">
    <text evidence="1">Belongs to the CHFR family.</text>
</comment>